<dbReference type="EMBL" id="NRRU01000083">
    <property type="protein sequence ID" value="MBK1714837.1"/>
    <property type="molecule type" value="Genomic_DNA"/>
</dbReference>
<comment type="PTM">
    <text evidence="12">Binds 4 heme groups per subunit.</text>
</comment>
<feature type="domain" description="NapC/NirT cytochrome c N-terminal" evidence="14">
    <location>
        <begin position="14"/>
        <end position="178"/>
    </location>
</feature>
<dbReference type="InterPro" id="IPR005126">
    <property type="entry name" value="NapC/NirT_cyt_c_N"/>
</dbReference>
<dbReference type="PIRSF" id="PIRSF000013">
    <property type="entry name" value="4_hem_cytochrm_NapC"/>
    <property type="match status" value="1"/>
</dbReference>
<reference evidence="15" key="2">
    <citation type="journal article" date="2020" name="Microorganisms">
        <title>Osmotic Adaptation and Compatible Solute Biosynthesis of Phototrophic Bacteria as Revealed from Genome Analyses.</title>
        <authorList>
            <person name="Imhoff J.F."/>
            <person name="Rahn T."/>
            <person name="Kunzel S."/>
            <person name="Keller A."/>
            <person name="Neulinger S.C."/>
        </authorList>
    </citation>
    <scope>NUCLEOTIDE SEQUENCE</scope>
    <source>
        <strain evidence="15">IM 151</strain>
    </source>
</reference>
<dbReference type="Gene3D" id="1.10.3820.10">
    <property type="entry name" value="Di-heme elbow motif domain"/>
    <property type="match status" value="1"/>
</dbReference>
<keyword evidence="6" id="KW-0812">Transmembrane</keyword>
<evidence type="ECO:0000256" key="11">
    <source>
        <dbReference type="ARBA" id="ARBA00023136"/>
    </source>
</evidence>
<evidence type="ECO:0000256" key="8">
    <source>
        <dbReference type="ARBA" id="ARBA00022982"/>
    </source>
</evidence>
<dbReference type="InterPro" id="IPR038266">
    <property type="entry name" value="NapC/NirT_cytc_sf"/>
</dbReference>
<dbReference type="InterPro" id="IPR051174">
    <property type="entry name" value="Cytochrome_c-type_ET"/>
</dbReference>
<comment type="subcellular location">
    <subcellularLocation>
        <location evidence="1">Cell membrane</location>
        <topology evidence="1">Single-pass membrane protein</topology>
    </subcellularLocation>
</comment>
<gene>
    <name evidence="15" type="ORF">CKO43_18915</name>
</gene>
<keyword evidence="9" id="KW-1133">Transmembrane helix</keyword>
<dbReference type="RefSeq" id="WP_200379601.1">
    <property type="nucleotide sequence ID" value="NZ_NRRU01000083.1"/>
</dbReference>
<keyword evidence="3 12" id="KW-0813">Transport</keyword>
<protein>
    <recommendedName>
        <fullName evidence="12">Cytochrome c-type protein</fullName>
    </recommendedName>
</protein>
<keyword evidence="11" id="KW-0472">Membrane</keyword>
<feature type="region of interest" description="Disordered" evidence="13">
    <location>
        <begin position="176"/>
        <end position="198"/>
    </location>
</feature>
<organism evidence="15 16">
    <name type="scientific">Rubrivivax gelatinosus</name>
    <name type="common">Rhodocyclus gelatinosus</name>
    <name type="synonym">Rhodopseudomonas gelatinosa</name>
    <dbReference type="NCBI Taxonomy" id="28068"/>
    <lineage>
        <taxon>Bacteria</taxon>
        <taxon>Pseudomonadati</taxon>
        <taxon>Pseudomonadota</taxon>
        <taxon>Betaproteobacteria</taxon>
        <taxon>Burkholderiales</taxon>
        <taxon>Sphaerotilaceae</taxon>
        <taxon>Rubrivivax</taxon>
    </lineage>
</organism>
<evidence type="ECO:0000256" key="13">
    <source>
        <dbReference type="SAM" id="MobiDB-lite"/>
    </source>
</evidence>
<evidence type="ECO:0000256" key="7">
    <source>
        <dbReference type="ARBA" id="ARBA00022723"/>
    </source>
</evidence>
<dbReference type="InterPro" id="IPR024717">
    <property type="entry name" value="NapC/NirT/NrfH"/>
</dbReference>
<name>A0ABS1DXN9_RUBGE</name>
<dbReference type="PANTHER" id="PTHR30333:SF3">
    <property type="entry name" value="CYTOCHROME C-TYPE PROTEIN TORY"/>
    <property type="match status" value="1"/>
</dbReference>
<dbReference type="SUPFAM" id="SSF48695">
    <property type="entry name" value="Multiheme cytochromes"/>
    <property type="match status" value="1"/>
</dbReference>
<evidence type="ECO:0000256" key="5">
    <source>
        <dbReference type="ARBA" id="ARBA00022617"/>
    </source>
</evidence>
<accession>A0ABS1DXN9</accession>
<evidence type="ECO:0000313" key="16">
    <source>
        <dbReference type="Proteomes" id="UP001041814"/>
    </source>
</evidence>
<evidence type="ECO:0000256" key="6">
    <source>
        <dbReference type="ARBA" id="ARBA00022692"/>
    </source>
</evidence>
<evidence type="ECO:0000256" key="12">
    <source>
        <dbReference type="PIRNR" id="PIRNR000013"/>
    </source>
</evidence>
<keyword evidence="7 12" id="KW-0479">Metal-binding</keyword>
<evidence type="ECO:0000313" key="15">
    <source>
        <dbReference type="EMBL" id="MBK1714837.1"/>
    </source>
</evidence>
<evidence type="ECO:0000256" key="4">
    <source>
        <dbReference type="ARBA" id="ARBA00022475"/>
    </source>
</evidence>
<reference evidence="15" key="1">
    <citation type="submission" date="2017-08" db="EMBL/GenBank/DDBJ databases">
        <authorList>
            <person name="Imhoff J.F."/>
            <person name="Rahn T."/>
            <person name="Kuenzel S."/>
            <person name="Neulinger S.C."/>
        </authorList>
    </citation>
    <scope>NUCLEOTIDE SEQUENCE</scope>
    <source>
        <strain evidence="15">IM 151</strain>
    </source>
</reference>
<evidence type="ECO:0000259" key="14">
    <source>
        <dbReference type="Pfam" id="PF03264"/>
    </source>
</evidence>
<evidence type="ECO:0000256" key="3">
    <source>
        <dbReference type="ARBA" id="ARBA00022448"/>
    </source>
</evidence>
<keyword evidence="8 12" id="KW-0249">Electron transport</keyword>
<dbReference type="InterPro" id="IPR036280">
    <property type="entry name" value="Multihaem_cyt_sf"/>
</dbReference>
<dbReference type="Proteomes" id="UP001041814">
    <property type="component" value="Unassembled WGS sequence"/>
</dbReference>
<comment type="similarity">
    <text evidence="2">Belongs to the NapC/NirT/NrfH family.</text>
</comment>
<keyword evidence="5 12" id="KW-0349">Heme</keyword>
<sequence length="198" mass="21634">MARASGRFRSRWPWAVLLLGLVLGALAFAGGSFALQRVETNAFCTSCHTMQTPLAEMKLSMHHGNRSGVAAQCADCHVPPDTAGRLLRHLQGARELWHEQQGTISTPEKFEARRLLMATREWGRMQAGGSAECRRCHAFEAMAPDVQKKSAYAKHQRAQAEGKSCIACHKGIAHDLPRDWQDPEDAAAARVPPATPAG</sequence>
<evidence type="ECO:0000256" key="1">
    <source>
        <dbReference type="ARBA" id="ARBA00004162"/>
    </source>
</evidence>
<proteinExistence type="inferred from homology"/>
<dbReference type="Pfam" id="PF03264">
    <property type="entry name" value="Cytochrom_NNT"/>
    <property type="match status" value="1"/>
</dbReference>
<dbReference type="PANTHER" id="PTHR30333">
    <property type="entry name" value="CYTOCHROME C-TYPE PROTEIN"/>
    <property type="match status" value="1"/>
</dbReference>
<keyword evidence="4" id="KW-1003">Cell membrane</keyword>
<comment type="caution">
    <text evidence="15">The sequence shown here is derived from an EMBL/GenBank/DDBJ whole genome shotgun (WGS) entry which is preliminary data.</text>
</comment>
<evidence type="ECO:0000256" key="2">
    <source>
        <dbReference type="ARBA" id="ARBA00007395"/>
    </source>
</evidence>
<keyword evidence="16" id="KW-1185">Reference proteome</keyword>
<evidence type="ECO:0000256" key="10">
    <source>
        <dbReference type="ARBA" id="ARBA00023004"/>
    </source>
</evidence>
<evidence type="ECO:0000256" key="9">
    <source>
        <dbReference type="ARBA" id="ARBA00022989"/>
    </source>
</evidence>
<keyword evidence="10 12" id="KW-0408">Iron</keyword>